<keyword evidence="2 5" id="KW-0694">RNA-binding</keyword>
<comment type="similarity">
    <text evidence="5">Belongs to the bacterial ribosomal protein bL25 family. CTC subfamily.</text>
</comment>
<keyword evidence="1 5" id="KW-0699">rRNA-binding</keyword>
<name>A0AAU8IH55_9BACL</name>
<dbReference type="EMBL" id="CP159510">
    <property type="protein sequence ID" value="XCJ17589.1"/>
    <property type="molecule type" value="Genomic_DNA"/>
</dbReference>
<evidence type="ECO:0000313" key="9">
    <source>
        <dbReference type="EMBL" id="XCJ17589.1"/>
    </source>
</evidence>
<feature type="region of interest" description="Disordered" evidence="6">
    <location>
        <begin position="181"/>
        <end position="204"/>
    </location>
</feature>
<gene>
    <name evidence="5" type="primary">rplY</name>
    <name evidence="5" type="synonym">ctc</name>
    <name evidence="9" type="ORF">ABNN70_03555</name>
</gene>
<evidence type="ECO:0000256" key="5">
    <source>
        <dbReference type="HAMAP-Rule" id="MF_01334"/>
    </source>
</evidence>
<evidence type="ECO:0000256" key="2">
    <source>
        <dbReference type="ARBA" id="ARBA00022884"/>
    </source>
</evidence>
<reference evidence="9" key="1">
    <citation type="submission" date="2024-06" db="EMBL/GenBank/DDBJ databases">
        <authorList>
            <person name="Fan A."/>
            <person name="Zhang F.Y."/>
            <person name="Zhang L."/>
        </authorList>
    </citation>
    <scope>NUCLEOTIDE SEQUENCE</scope>
    <source>
        <strain evidence="9">Y61</strain>
    </source>
</reference>
<keyword evidence="3 5" id="KW-0689">Ribosomal protein</keyword>
<feature type="domain" description="Large ribosomal subunit protein bL25 beta" evidence="8">
    <location>
        <begin position="100"/>
        <end position="179"/>
    </location>
</feature>
<dbReference type="HAMAP" id="MF_01334">
    <property type="entry name" value="Ribosomal_bL25_CTC"/>
    <property type="match status" value="1"/>
</dbReference>
<dbReference type="InterPro" id="IPR037121">
    <property type="entry name" value="Ribosomal_bL25_C"/>
</dbReference>
<dbReference type="Pfam" id="PF14693">
    <property type="entry name" value="Ribosomal_TL5_C"/>
    <property type="match status" value="1"/>
</dbReference>
<dbReference type="AlphaFoldDB" id="A0AAU8IH55"/>
<dbReference type="InterPro" id="IPR020056">
    <property type="entry name" value="Rbsml_bL25/Gln-tRNA_synth_N"/>
</dbReference>
<keyword evidence="4 5" id="KW-0687">Ribonucleoprotein</keyword>
<feature type="compositionally biased region" description="Acidic residues" evidence="6">
    <location>
        <begin position="187"/>
        <end position="204"/>
    </location>
</feature>
<evidence type="ECO:0000256" key="3">
    <source>
        <dbReference type="ARBA" id="ARBA00022980"/>
    </source>
</evidence>
<evidence type="ECO:0000256" key="6">
    <source>
        <dbReference type="SAM" id="MobiDB-lite"/>
    </source>
</evidence>
<evidence type="ECO:0000259" key="7">
    <source>
        <dbReference type="Pfam" id="PF01386"/>
    </source>
</evidence>
<protein>
    <recommendedName>
        <fullName evidence="5">Large ribosomal subunit protein bL25</fullName>
    </recommendedName>
    <alternativeName>
        <fullName evidence="5">General stress protein CTC</fullName>
    </alternativeName>
</protein>
<proteinExistence type="inferred from homology"/>
<dbReference type="RefSeq" id="WP_129929961.1">
    <property type="nucleotide sequence ID" value="NZ_CP159510.1"/>
</dbReference>
<dbReference type="CDD" id="cd00495">
    <property type="entry name" value="Ribosomal_L25_TL5_CTC"/>
    <property type="match status" value="1"/>
</dbReference>
<dbReference type="PANTHER" id="PTHR33284">
    <property type="entry name" value="RIBOSOMAL PROTEIN L25/GLN-TRNA SYNTHETASE, ANTI-CODON-BINDING DOMAIN-CONTAINING PROTEIN"/>
    <property type="match status" value="1"/>
</dbReference>
<dbReference type="GO" id="GO:0022625">
    <property type="term" value="C:cytosolic large ribosomal subunit"/>
    <property type="evidence" value="ECO:0007669"/>
    <property type="project" value="TreeGrafter"/>
</dbReference>
<feature type="domain" description="Large ribosomal subunit protein bL25 L25" evidence="7">
    <location>
        <begin position="4"/>
        <end position="91"/>
    </location>
</feature>
<evidence type="ECO:0000256" key="4">
    <source>
        <dbReference type="ARBA" id="ARBA00023274"/>
    </source>
</evidence>
<dbReference type="InterPro" id="IPR020057">
    <property type="entry name" value="Ribosomal_bL25_b-dom"/>
</dbReference>
<dbReference type="InterPro" id="IPR001021">
    <property type="entry name" value="Ribosomal_bL25_long"/>
</dbReference>
<evidence type="ECO:0000259" key="8">
    <source>
        <dbReference type="Pfam" id="PF14693"/>
    </source>
</evidence>
<dbReference type="GO" id="GO:0006412">
    <property type="term" value="P:translation"/>
    <property type="evidence" value="ECO:0007669"/>
    <property type="project" value="UniProtKB-UniRule"/>
</dbReference>
<dbReference type="NCBIfam" id="TIGR00731">
    <property type="entry name" value="bL25_bact_ctc"/>
    <property type="match status" value="1"/>
</dbReference>
<dbReference type="Pfam" id="PF01386">
    <property type="entry name" value="Ribosomal_L25p"/>
    <property type="match status" value="1"/>
</dbReference>
<evidence type="ECO:0000256" key="1">
    <source>
        <dbReference type="ARBA" id="ARBA00022730"/>
    </source>
</evidence>
<comment type="function">
    <text evidence="5">This is one of the proteins that binds to the 5S RNA in the ribosome where it forms part of the central protuberance.</text>
</comment>
<dbReference type="Gene3D" id="2.170.120.20">
    <property type="entry name" value="Ribosomal protein L25, beta domain"/>
    <property type="match status" value="1"/>
</dbReference>
<dbReference type="Gene3D" id="2.40.240.10">
    <property type="entry name" value="Ribosomal Protein L25, Chain P"/>
    <property type="match status" value="1"/>
</dbReference>
<dbReference type="PANTHER" id="PTHR33284:SF1">
    <property type="entry name" value="RIBOSOMAL PROTEIN L25_GLN-TRNA SYNTHETASE, ANTI-CODON-BINDING DOMAIN-CONTAINING PROTEIN"/>
    <property type="match status" value="1"/>
</dbReference>
<dbReference type="InterPro" id="IPR011035">
    <property type="entry name" value="Ribosomal_bL25/Gln-tRNA_synth"/>
</dbReference>
<dbReference type="InterPro" id="IPR029751">
    <property type="entry name" value="Ribosomal_L25_dom"/>
</dbReference>
<dbReference type="GO" id="GO:0008097">
    <property type="term" value="F:5S rRNA binding"/>
    <property type="evidence" value="ECO:0007669"/>
    <property type="project" value="InterPro"/>
</dbReference>
<dbReference type="GO" id="GO:0003735">
    <property type="term" value="F:structural constituent of ribosome"/>
    <property type="evidence" value="ECO:0007669"/>
    <property type="project" value="InterPro"/>
</dbReference>
<accession>A0AAU8IH55</accession>
<comment type="subunit">
    <text evidence="5">Part of the 50S ribosomal subunit; part of the 5S rRNA/L5/L18/L25 subcomplex. Contacts the 5S rRNA. Binds to the 5S rRNA independently of L5 and L18.</text>
</comment>
<dbReference type="InterPro" id="IPR020930">
    <property type="entry name" value="Ribosomal_uL5_bac-type"/>
</dbReference>
<dbReference type="SUPFAM" id="SSF50715">
    <property type="entry name" value="Ribosomal protein L25-like"/>
    <property type="match status" value="1"/>
</dbReference>
<organism evidence="9">
    <name type="scientific">Sporolactobacillus sp. Y61</name>
    <dbReference type="NCBI Taxonomy" id="3160863"/>
    <lineage>
        <taxon>Bacteria</taxon>
        <taxon>Bacillati</taxon>
        <taxon>Bacillota</taxon>
        <taxon>Bacilli</taxon>
        <taxon>Bacillales</taxon>
        <taxon>Sporolactobacillaceae</taxon>
        <taxon>Sporolactobacillus</taxon>
    </lineage>
</organism>
<sequence length="204" mass="21881">MATLDAAIRDDSKKSITKALRREGKIPSVVYGKTIDNESISVNASALNKLLRKEGRNAIITLNIADQKPCTVMAHELQFNYLKGSIQHVDFLEINVNETIEAVVPVVLKGTEAVEVGEVVVNHQITELPVRALPNDLPGAIEVDVSGLSVGDSIRISDIKPAGNYTIVGGPEKVVVSVSYSGKNANEEAEETPEEAAPEENPAE</sequence>